<dbReference type="AlphaFoldDB" id="A0A1V9VA06"/>
<organism evidence="1 2">
    <name type="scientific">Aliarcobacter cryaerophilus</name>
    <dbReference type="NCBI Taxonomy" id="28198"/>
    <lineage>
        <taxon>Bacteria</taxon>
        <taxon>Pseudomonadati</taxon>
        <taxon>Campylobacterota</taxon>
        <taxon>Epsilonproteobacteria</taxon>
        <taxon>Campylobacterales</taxon>
        <taxon>Arcobacteraceae</taxon>
        <taxon>Aliarcobacter</taxon>
    </lineage>
</organism>
<dbReference type="EMBL" id="LNTC01000276">
    <property type="protein sequence ID" value="OQR40658.1"/>
    <property type="molecule type" value="Genomic_DNA"/>
</dbReference>
<protein>
    <submittedName>
        <fullName evidence="1">Uncharacterized protein</fullName>
    </submittedName>
</protein>
<evidence type="ECO:0000313" key="2">
    <source>
        <dbReference type="Proteomes" id="UP000192599"/>
    </source>
</evidence>
<evidence type="ECO:0000313" key="1">
    <source>
        <dbReference type="EMBL" id="OQR40658.1"/>
    </source>
</evidence>
<comment type="caution">
    <text evidence="1">The sequence shown here is derived from an EMBL/GenBank/DDBJ whole genome shotgun (WGS) entry which is preliminary data.</text>
</comment>
<dbReference type="Proteomes" id="UP000192599">
    <property type="component" value="Unassembled WGS sequence"/>
</dbReference>
<feature type="non-terminal residue" evidence="1">
    <location>
        <position position="76"/>
    </location>
</feature>
<gene>
    <name evidence="1" type="ORF">AS859_10365</name>
</gene>
<name>A0A1V9VA06_9BACT</name>
<accession>A0A1V9VA06</accession>
<sequence length="76" mass="8509">MNILVYKDEWAYSVVNLFVENSVYFLRKKGHNVTIIDANNSDAINILLNIFNIEFIATSPAPLIAPIPNITTSLLS</sequence>
<proteinExistence type="predicted"/>
<reference evidence="1 2" key="1">
    <citation type="submission" date="2017-04" db="EMBL/GenBank/DDBJ databases">
        <title>Accumulation and expression of multiple antibiotic resistance genes in Arcobacter cryaerophilus that thrives in sewage.</title>
        <authorList>
            <person name="Millar J.A."/>
            <person name="Raghavan R."/>
        </authorList>
    </citation>
    <scope>NUCLEOTIDE SEQUENCE [LARGE SCALE GENOMIC DNA]</scope>
    <source>
        <strain evidence="1 2">AZT-1</strain>
    </source>
</reference>